<protein>
    <submittedName>
        <fullName evidence="4">UDP-glycosyltransferase 87A2</fullName>
    </submittedName>
</protein>
<keyword evidence="3" id="KW-1185">Reference proteome</keyword>
<evidence type="ECO:0000256" key="1">
    <source>
        <dbReference type="ARBA" id="ARBA00009995"/>
    </source>
</evidence>
<name>A0A9R0HS75_SPIOL</name>
<dbReference type="GO" id="GO:0080044">
    <property type="term" value="F:quercetin 7-O-glucosyltransferase activity"/>
    <property type="evidence" value="ECO:0007669"/>
    <property type="project" value="TreeGrafter"/>
</dbReference>
<comment type="similarity">
    <text evidence="1">Belongs to the UDP-glycosyltransferase family.</text>
</comment>
<dbReference type="AlphaFoldDB" id="A0A9R0HS75"/>
<gene>
    <name evidence="4" type="primary">LOC110775449</name>
</gene>
<dbReference type="FunFam" id="3.40.50.2000:FF:000138">
    <property type="entry name" value="Glycosyltransferase"/>
    <property type="match status" value="1"/>
</dbReference>
<dbReference type="SUPFAM" id="SSF53756">
    <property type="entry name" value="UDP-Glycosyltransferase/glycogen phosphorylase"/>
    <property type="match status" value="1"/>
</dbReference>
<dbReference type="Pfam" id="PF00201">
    <property type="entry name" value="UDPGT"/>
    <property type="match status" value="1"/>
</dbReference>
<dbReference type="PANTHER" id="PTHR11926">
    <property type="entry name" value="GLUCOSYL/GLUCURONOSYL TRANSFERASES"/>
    <property type="match status" value="1"/>
</dbReference>
<proteinExistence type="inferred from homology"/>
<dbReference type="KEGG" id="soe:110775449"/>
<evidence type="ECO:0000313" key="4">
    <source>
        <dbReference type="RefSeq" id="XP_021835743.1"/>
    </source>
</evidence>
<dbReference type="Gene3D" id="3.40.50.2000">
    <property type="entry name" value="Glycogen Phosphorylase B"/>
    <property type="match status" value="2"/>
</dbReference>
<dbReference type="PANTHER" id="PTHR11926:SF774">
    <property type="entry name" value="UDP-GLYCOSYLTRANSFERASE 85A1-RELATED"/>
    <property type="match status" value="1"/>
</dbReference>
<dbReference type="RefSeq" id="XP_021835743.1">
    <property type="nucleotide sequence ID" value="XM_021980051.2"/>
</dbReference>
<dbReference type="Proteomes" id="UP000813463">
    <property type="component" value="Chromosome 6"/>
</dbReference>
<reference evidence="4" key="2">
    <citation type="submission" date="2025-08" db="UniProtKB">
        <authorList>
            <consortium name="RefSeq"/>
        </authorList>
    </citation>
    <scope>IDENTIFICATION</scope>
    <source>
        <tissue evidence="4">Leaf</tissue>
    </source>
</reference>
<evidence type="ECO:0000256" key="2">
    <source>
        <dbReference type="ARBA" id="ARBA00022679"/>
    </source>
</evidence>
<sequence length="464" mass="51999">MDNNAEISATKHRHVVAIPYPGRGHINPLLNLCKLILSKSNDFLFTFVVTEEWFDILSSEPKPPANIRFAALPQVIPSEVGRAGDLDGFLEAVLTKLQEPFERLLDQLQPPPTAIIYDTWLSNWVVDVGNRRNIPVASLFPMSASVFTVFYHFDLLVQNGHFPLDISERGNEVVDYIPGLPSTTVADLTTVYDGAGNKMWLRVQDTFTILKNATCVLFTSIHEFEEQVINCIKEKLPIPVYHIGPMIPYLNCESNDIPCITEGNSVIDQSYLQWLDSQPKGSVLYISQGSFLSISTAQMEEIVAGIKESGVRFLWVTRGDTSRFKDGGVGEGCLVSWCDQLKVLNHPSVGGFWTHCGWNSTSESIYSGVPMLTCPIFWDQMPNSKLIVNDMKIGWRAINNGLNKEKLVSREEIAERVRRFMDSESDERKEMVDRAKTLRDVFRKAIANGGSAASDIDAFIRCIS</sequence>
<dbReference type="GeneID" id="110775449"/>
<reference evidence="3" key="1">
    <citation type="journal article" date="2021" name="Nat. Commun.">
        <title>Genomic analyses provide insights into spinach domestication and the genetic basis of agronomic traits.</title>
        <authorList>
            <person name="Cai X."/>
            <person name="Sun X."/>
            <person name="Xu C."/>
            <person name="Sun H."/>
            <person name="Wang X."/>
            <person name="Ge C."/>
            <person name="Zhang Z."/>
            <person name="Wang Q."/>
            <person name="Fei Z."/>
            <person name="Jiao C."/>
            <person name="Wang Q."/>
        </authorList>
    </citation>
    <scope>NUCLEOTIDE SEQUENCE [LARGE SCALE GENOMIC DNA]</scope>
    <source>
        <strain evidence="3">cv. Varoflay</strain>
    </source>
</reference>
<keyword evidence="2" id="KW-0808">Transferase</keyword>
<dbReference type="InterPro" id="IPR002213">
    <property type="entry name" value="UDP_glucos_trans"/>
</dbReference>
<evidence type="ECO:0000313" key="3">
    <source>
        <dbReference type="Proteomes" id="UP000813463"/>
    </source>
</evidence>
<dbReference type="OrthoDB" id="5835829at2759"/>
<dbReference type="CDD" id="cd03784">
    <property type="entry name" value="GT1_Gtf-like"/>
    <property type="match status" value="1"/>
</dbReference>
<dbReference type="GO" id="GO:0035251">
    <property type="term" value="F:UDP-glucosyltransferase activity"/>
    <property type="evidence" value="ECO:0000318"/>
    <property type="project" value="GO_Central"/>
</dbReference>
<organism evidence="3 4">
    <name type="scientific">Spinacia oleracea</name>
    <name type="common">Spinach</name>
    <dbReference type="NCBI Taxonomy" id="3562"/>
    <lineage>
        <taxon>Eukaryota</taxon>
        <taxon>Viridiplantae</taxon>
        <taxon>Streptophyta</taxon>
        <taxon>Embryophyta</taxon>
        <taxon>Tracheophyta</taxon>
        <taxon>Spermatophyta</taxon>
        <taxon>Magnoliopsida</taxon>
        <taxon>eudicotyledons</taxon>
        <taxon>Gunneridae</taxon>
        <taxon>Pentapetalae</taxon>
        <taxon>Caryophyllales</taxon>
        <taxon>Chenopodiaceae</taxon>
        <taxon>Chenopodioideae</taxon>
        <taxon>Anserineae</taxon>
        <taxon>Spinacia</taxon>
    </lineage>
</organism>
<dbReference type="GO" id="GO:0080043">
    <property type="term" value="F:quercetin 3-O-glucosyltransferase activity"/>
    <property type="evidence" value="ECO:0007669"/>
    <property type="project" value="TreeGrafter"/>
</dbReference>
<accession>A0A9R0HS75</accession>